<comment type="caution">
    <text evidence="1">The sequence shown here is derived from an EMBL/GenBank/DDBJ whole genome shotgun (WGS) entry which is preliminary data.</text>
</comment>
<dbReference type="OrthoDB" id="4527292at2"/>
<dbReference type="EMBL" id="VIRS01000043">
    <property type="protein sequence ID" value="TQS40319.1"/>
    <property type="molecule type" value="Genomic_DNA"/>
</dbReference>
<evidence type="ECO:0000313" key="2">
    <source>
        <dbReference type="Proteomes" id="UP000317982"/>
    </source>
</evidence>
<dbReference type="InParanoid" id="A0A545AG64"/>
<dbReference type="InterPro" id="IPR029058">
    <property type="entry name" value="AB_hydrolase_fold"/>
</dbReference>
<dbReference type="InterPro" id="IPR000801">
    <property type="entry name" value="Esterase-like"/>
</dbReference>
<dbReference type="AlphaFoldDB" id="A0A545AG64"/>
<evidence type="ECO:0000313" key="1">
    <source>
        <dbReference type="EMBL" id="TQS40319.1"/>
    </source>
</evidence>
<dbReference type="SUPFAM" id="SSF53474">
    <property type="entry name" value="alpha/beta-Hydrolases"/>
    <property type="match status" value="1"/>
</dbReference>
<organism evidence="1 2">
    <name type="scientific">Cryptosporangium phraense</name>
    <dbReference type="NCBI Taxonomy" id="2593070"/>
    <lineage>
        <taxon>Bacteria</taxon>
        <taxon>Bacillati</taxon>
        <taxon>Actinomycetota</taxon>
        <taxon>Actinomycetes</taxon>
        <taxon>Cryptosporangiales</taxon>
        <taxon>Cryptosporangiaceae</taxon>
        <taxon>Cryptosporangium</taxon>
    </lineage>
</organism>
<dbReference type="InterPro" id="IPR050583">
    <property type="entry name" value="Mycobacterial_A85_antigen"/>
</dbReference>
<dbReference type="RefSeq" id="WP_142709276.1">
    <property type="nucleotide sequence ID" value="NZ_VIRS01000043.1"/>
</dbReference>
<accession>A0A545AG64</accession>
<dbReference type="Gene3D" id="3.40.50.1820">
    <property type="entry name" value="alpha/beta hydrolase"/>
    <property type="match status" value="1"/>
</dbReference>
<name>A0A545AG64_9ACTN</name>
<dbReference type="PANTHER" id="PTHR48098">
    <property type="entry name" value="ENTEROCHELIN ESTERASE-RELATED"/>
    <property type="match status" value="1"/>
</dbReference>
<protein>
    <submittedName>
        <fullName evidence="1">Enterochelin esterase</fullName>
    </submittedName>
</protein>
<reference evidence="1 2" key="1">
    <citation type="submission" date="2019-07" db="EMBL/GenBank/DDBJ databases">
        <title>Cryptosporangium phraense sp. nov., isolated from plant litter.</title>
        <authorList>
            <person name="Suriyachadkun C."/>
        </authorList>
    </citation>
    <scope>NUCLEOTIDE SEQUENCE [LARGE SCALE GENOMIC DNA]</scope>
    <source>
        <strain evidence="1 2">A-T 5661</strain>
    </source>
</reference>
<proteinExistence type="predicted"/>
<gene>
    <name evidence="1" type="ORF">FL583_35475</name>
</gene>
<dbReference type="Proteomes" id="UP000317982">
    <property type="component" value="Unassembled WGS sequence"/>
</dbReference>
<keyword evidence="2" id="KW-1185">Reference proteome</keyword>
<sequence>MLPWDAEMAGQLHRETITSTLLQGNPLGDPHERPIWVYTPPGYSDADTRYPAVYVIQGFTGHLAMWANRSAYRQPFPETADAVFASGEAPGCIVVYVDAWTAYGGSQFVDSPGTGPYHSYLCDEVVPWVDARYRTLAQPASRAITGKSSGGFGAMITPMLRPDLFGALATHAGDSLYEYAYVPEFAKAVRYLRPYDGDIFRWWEDFRSRPAFSGDGDGTLLILLGCSACFSADDDGTVRLPFDPVTGELVPERWQRWLDWDPVRMVDTYADALRSQRAIWIDAGTRDEWYLDIGAQAFRAGLSRIGVPDDRVHFELFNAGHGGIDYRYPQALAWLAHRLER</sequence>
<dbReference type="Pfam" id="PF00756">
    <property type="entry name" value="Esterase"/>
    <property type="match status" value="1"/>
</dbReference>